<name>A0A8J6AC77_GALPY</name>
<sequence length="93" mass="10275">MVVQAKKRGNGAALWACGLLSPPPGASDADVGSLREPHCADGWPHAVLTACLPELKEAQRRKKQLEQRCRMEERIGDAVLAWNNEILPNWDTM</sequence>
<reference evidence="1" key="1">
    <citation type="journal article" date="2021" name="Evol. Appl.">
        <title>The genome of the Pyrenean desman and the effects of bottlenecks and inbreeding on the genomic landscape of an endangered species.</title>
        <authorList>
            <person name="Escoda L."/>
            <person name="Castresana J."/>
        </authorList>
    </citation>
    <scope>NUCLEOTIDE SEQUENCE</scope>
    <source>
        <strain evidence="1">IBE-C5619</strain>
    </source>
</reference>
<organism evidence="1 2">
    <name type="scientific">Galemys pyrenaicus</name>
    <name type="common">Iberian desman</name>
    <name type="synonym">Pyrenean desman</name>
    <dbReference type="NCBI Taxonomy" id="202257"/>
    <lineage>
        <taxon>Eukaryota</taxon>
        <taxon>Metazoa</taxon>
        <taxon>Chordata</taxon>
        <taxon>Craniata</taxon>
        <taxon>Vertebrata</taxon>
        <taxon>Euteleostomi</taxon>
        <taxon>Mammalia</taxon>
        <taxon>Eutheria</taxon>
        <taxon>Laurasiatheria</taxon>
        <taxon>Eulipotyphla</taxon>
        <taxon>Talpidae</taxon>
        <taxon>Galemys</taxon>
    </lineage>
</organism>
<gene>
    <name evidence="1" type="ORF">J0S82_019614</name>
</gene>
<dbReference type="AlphaFoldDB" id="A0A8J6AC77"/>
<accession>A0A8J6AC77</accession>
<dbReference type="EMBL" id="JAGFMF010012010">
    <property type="protein sequence ID" value="KAG8508684.1"/>
    <property type="molecule type" value="Genomic_DNA"/>
</dbReference>
<comment type="caution">
    <text evidence="1">The sequence shown here is derived from an EMBL/GenBank/DDBJ whole genome shotgun (WGS) entry which is preliminary data.</text>
</comment>
<evidence type="ECO:0000313" key="1">
    <source>
        <dbReference type="EMBL" id="KAG8508684.1"/>
    </source>
</evidence>
<dbReference type="Proteomes" id="UP000700334">
    <property type="component" value="Unassembled WGS sequence"/>
</dbReference>
<dbReference type="OrthoDB" id="294251at2759"/>
<protein>
    <submittedName>
        <fullName evidence="1">TBC1 domain family member 14</fullName>
    </submittedName>
</protein>
<evidence type="ECO:0000313" key="2">
    <source>
        <dbReference type="Proteomes" id="UP000700334"/>
    </source>
</evidence>
<proteinExistence type="predicted"/>
<keyword evidence="2" id="KW-1185">Reference proteome</keyword>